<keyword evidence="4" id="KW-1185">Reference proteome</keyword>
<dbReference type="InterPro" id="IPR000642">
    <property type="entry name" value="Peptidase_M41"/>
</dbReference>
<feature type="transmembrane region" description="Helical" evidence="1">
    <location>
        <begin position="107"/>
        <end position="127"/>
    </location>
</feature>
<dbReference type="SUPFAM" id="SSF140990">
    <property type="entry name" value="FtsH protease domain-like"/>
    <property type="match status" value="1"/>
</dbReference>
<keyword evidence="1" id="KW-0812">Transmembrane</keyword>
<organism evidence="3 4">
    <name type="scientific">Thalassospira povalilytica</name>
    <dbReference type="NCBI Taxonomy" id="732237"/>
    <lineage>
        <taxon>Bacteria</taxon>
        <taxon>Pseudomonadati</taxon>
        <taxon>Pseudomonadota</taxon>
        <taxon>Alphaproteobacteria</taxon>
        <taxon>Rhodospirillales</taxon>
        <taxon>Thalassospiraceae</taxon>
        <taxon>Thalassospira</taxon>
    </lineage>
</organism>
<dbReference type="InterPro" id="IPR037219">
    <property type="entry name" value="Peptidase_M41-like"/>
</dbReference>
<proteinExistence type="predicted"/>
<accession>A0ABX4RDQ5</accession>
<dbReference type="RefSeq" id="WP_101245802.1">
    <property type="nucleotide sequence ID" value="NZ_PGTS01000001.1"/>
</dbReference>
<comment type="caution">
    <text evidence="3">The sequence shown here is derived from an EMBL/GenBank/DDBJ whole genome shotgun (WGS) entry which is preliminary data.</text>
</comment>
<dbReference type="Gene3D" id="1.20.58.760">
    <property type="entry name" value="Peptidase M41"/>
    <property type="match status" value="1"/>
</dbReference>
<name>A0ABX4RDQ5_9PROT</name>
<dbReference type="Proteomes" id="UP000233365">
    <property type="component" value="Unassembled WGS sequence"/>
</dbReference>
<evidence type="ECO:0000256" key="1">
    <source>
        <dbReference type="SAM" id="Phobius"/>
    </source>
</evidence>
<protein>
    <recommendedName>
        <fullName evidence="2">Peptidase M41 domain-containing protein</fullName>
    </recommendedName>
</protein>
<dbReference type="EMBL" id="PGTS01000001">
    <property type="protein sequence ID" value="PKR52725.1"/>
    <property type="molecule type" value="Genomic_DNA"/>
</dbReference>
<evidence type="ECO:0000313" key="3">
    <source>
        <dbReference type="EMBL" id="PKR52725.1"/>
    </source>
</evidence>
<keyword evidence="1" id="KW-1133">Transmembrane helix</keyword>
<feature type="transmembrane region" description="Helical" evidence="1">
    <location>
        <begin position="75"/>
        <end position="95"/>
    </location>
</feature>
<evidence type="ECO:0000313" key="4">
    <source>
        <dbReference type="Proteomes" id="UP000233365"/>
    </source>
</evidence>
<feature type="domain" description="Peptidase M41" evidence="2">
    <location>
        <begin position="146"/>
        <end position="242"/>
    </location>
</feature>
<feature type="transmembrane region" description="Helical" evidence="1">
    <location>
        <begin position="49"/>
        <end position="68"/>
    </location>
</feature>
<evidence type="ECO:0000259" key="2">
    <source>
        <dbReference type="Pfam" id="PF01434"/>
    </source>
</evidence>
<keyword evidence="1" id="KW-0472">Membrane</keyword>
<gene>
    <name evidence="3" type="ORF">CU041_03880</name>
</gene>
<feature type="transmembrane region" description="Helical" evidence="1">
    <location>
        <begin position="12"/>
        <end position="34"/>
    </location>
</feature>
<reference evidence="3 4" key="1">
    <citation type="submission" date="2017-11" db="EMBL/GenBank/DDBJ databases">
        <title>Biodiversity and function of Thalassospira species in the particle-attached aromatic-hydrocarbon-degrading consortia from the surface seawater of the China South Sea.</title>
        <authorList>
            <person name="Dong C."/>
            <person name="Liu R."/>
            <person name="Shao Z."/>
        </authorList>
    </citation>
    <scope>NUCLEOTIDE SEQUENCE [LARGE SCALE GENOMIC DNA]</scope>
    <source>
        <strain evidence="3 4">139Z-12</strain>
    </source>
</reference>
<sequence length="341" mass="37818">MKFRRFGFAGKATIKSVAGLFLCVLLIAAILVVFNKIDDPADDFSKTLFGYLLLFPVFLILTQLLFPIAMSVRSWLAGLFFIACSMWFVSDSGGATYHYFSQNPAELAALAAAFALFCLGAIIAFVIGKLTSPLAWNIQHFVRPAFSKRDSQTVAIHEAGHALMFAAVDEIPGYVEIITKPSELSLGATIGSGLKHQVAASNEYHWAMLCCLAGQAAEKFKLGVIHDGSQRDYEHWMDAAKRFLGQQPDQIFYPTPTNPMEIEHNNQALRGLREHHFSLLEQYFLLNSDVFDSLCETLHRQKHVKASQLRQLLSPVQLPDGFPTIVLSQNKDIEAIGSHPG</sequence>
<dbReference type="Pfam" id="PF01434">
    <property type="entry name" value="Peptidase_M41"/>
    <property type="match status" value="1"/>
</dbReference>